<dbReference type="Proteomes" id="UP000678374">
    <property type="component" value="Unassembled WGS sequence"/>
</dbReference>
<proteinExistence type="predicted"/>
<feature type="signal peptide" evidence="1">
    <location>
        <begin position="1"/>
        <end position="29"/>
    </location>
</feature>
<dbReference type="AlphaFoldDB" id="A0A940YRF5"/>
<evidence type="ECO:0000313" key="2">
    <source>
        <dbReference type="EMBL" id="MBQ0961522.1"/>
    </source>
</evidence>
<dbReference type="EMBL" id="JAGQDE010000031">
    <property type="protein sequence ID" value="MBQ0961522.1"/>
    <property type="molecule type" value="Genomic_DNA"/>
</dbReference>
<protein>
    <submittedName>
        <fullName evidence="2">Uncharacterized protein</fullName>
    </submittedName>
</protein>
<organism evidence="2 3">
    <name type="scientific">Ideonella aquatica</name>
    <dbReference type="NCBI Taxonomy" id="2824119"/>
    <lineage>
        <taxon>Bacteria</taxon>
        <taxon>Pseudomonadati</taxon>
        <taxon>Pseudomonadota</taxon>
        <taxon>Betaproteobacteria</taxon>
        <taxon>Burkholderiales</taxon>
        <taxon>Sphaerotilaceae</taxon>
        <taxon>Ideonella</taxon>
    </lineage>
</organism>
<accession>A0A940YRF5</accession>
<evidence type="ECO:0000313" key="3">
    <source>
        <dbReference type="Proteomes" id="UP000678374"/>
    </source>
</evidence>
<feature type="chain" id="PRO_5036816399" evidence="1">
    <location>
        <begin position="30"/>
        <end position="317"/>
    </location>
</feature>
<gene>
    <name evidence="2" type="ORF">KAK06_21465</name>
</gene>
<sequence length="317" mass="33004">MSALFRSPAPRAFALSCLFSAVTALTASAAPVLTDLPHMAPAQRALALQTLQSARPLGALDTTPPTVLSLQAATSVNASKNMNQLVVDLQISDDLSGLLHTFMTARGPSGTQTVATGQHLGGWPSFKGQMALRFGAFAEPGLWTITEVYGSDIAGNVFSCDSACLTALGGNRQFTVTGTTADTQAPTMTGGRILTPAVSLSTPVKGTVDHLPFVRMTLNAADQGGSGTAGAYATFCLPDQSNCFGTWSENWVYAQKKSVLNSYASTWVGMPTGVYLLKDVSLHDHAGGTRLYTSTTFGGSTDFSALMPAGTQVIVNP</sequence>
<evidence type="ECO:0000256" key="1">
    <source>
        <dbReference type="SAM" id="SignalP"/>
    </source>
</evidence>
<keyword evidence="3" id="KW-1185">Reference proteome</keyword>
<reference evidence="2" key="1">
    <citation type="submission" date="2021-04" db="EMBL/GenBank/DDBJ databases">
        <title>The genome sequence of Ideonella sp. 4Y11.</title>
        <authorList>
            <person name="Liu Y."/>
        </authorList>
    </citation>
    <scope>NUCLEOTIDE SEQUENCE</scope>
    <source>
        <strain evidence="2">4Y11</strain>
    </source>
</reference>
<dbReference type="RefSeq" id="WP_210804201.1">
    <property type="nucleotide sequence ID" value="NZ_JAGQDE010000031.1"/>
</dbReference>
<comment type="caution">
    <text evidence="2">The sequence shown here is derived from an EMBL/GenBank/DDBJ whole genome shotgun (WGS) entry which is preliminary data.</text>
</comment>
<keyword evidence="1" id="KW-0732">Signal</keyword>
<name>A0A940YRF5_9BURK</name>